<dbReference type="GO" id="GO:0000160">
    <property type="term" value="P:phosphorelay signal transduction system"/>
    <property type="evidence" value="ECO:0007669"/>
    <property type="project" value="InterPro"/>
</dbReference>
<evidence type="ECO:0000256" key="2">
    <source>
        <dbReference type="ARBA" id="ARBA00023015"/>
    </source>
</evidence>
<dbReference type="SUPFAM" id="SSF46894">
    <property type="entry name" value="C-terminal effector domain of the bipartite response regulators"/>
    <property type="match status" value="1"/>
</dbReference>
<gene>
    <name evidence="7" type="ORF">HNR40_005932</name>
</gene>
<feature type="DNA-binding region" description="OmpR/PhoB-type" evidence="5">
    <location>
        <begin position="1"/>
        <end position="97"/>
    </location>
</feature>
<keyword evidence="4" id="KW-0804">Transcription</keyword>
<accession>A0A7W8A6F3</accession>
<dbReference type="Gene3D" id="1.10.10.10">
    <property type="entry name" value="Winged helix-like DNA-binding domain superfamily/Winged helix DNA-binding domain"/>
    <property type="match status" value="1"/>
</dbReference>
<dbReference type="AlphaFoldDB" id="A0A7W8A6F3"/>
<dbReference type="SMART" id="SM00862">
    <property type="entry name" value="Trans_reg_C"/>
    <property type="match status" value="1"/>
</dbReference>
<evidence type="ECO:0000256" key="3">
    <source>
        <dbReference type="ARBA" id="ARBA00023125"/>
    </source>
</evidence>
<dbReference type="CDD" id="cd15831">
    <property type="entry name" value="BTAD"/>
    <property type="match status" value="1"/>
</dbReference>
<dbReference type="SMART" id="SM01043">
    <property type="entry name" value="BTAD"/>
    <property type="match status" value="1"/>
</dbReference>
<dbReference type="Proteomes" id="UP000568380">
    <property type="component" value="Unassembled WGS sequence"/>
</dbReference>
<keyword evidence="8" id="KW-1185">Reference proteome</keyword>
<dbReference type="Pfam" id="PF00486">
    <property type="entry name" value="Trans_reg_C"/>
    <property type="match status" value="1"/>
</dbReference>
<dbReference type="GO" id="GO:0006355">
    <property type="term" value="P:regulation of DNA-templated transcription"/>
    <property type="evidence" value="ECO:0007669"/>
    <property type="project" value="InterPro"/>
</dbReference>
<dbReference type="InterPro" id="IPR011990">
    <property type="entry name" value="TPR-like_helical_dom_sf"/>
</dbReference>
<dbReference type="PANTHER" id="PTHR35807">
    <property type="entry name" value="TRANSCRIPTIONAL REGULATOR REDD-RELATED"/>
    <property type="match status" value="1"/>
</dbReference>
<sequence length="259" mass="29263">MLEFKVLGALEVLENGRVCTPTPPKVLRVLALLLLRANRVVPIETLVEELWGDNPARTAVTTTQTYIYQVRKLIDRDRSGTDEELLVTKWPGYMLRLPAGALDADKFEALVTRGRTHLEQGRAAEAAPILHQALNLWTDLPLANVPQGTILATHTQSLMEQRLRAIELRIQADSQLGRHVELIGELRELIAEYPFNEWLHEQLISALNHAGRRSDALLAYQEIRSTLHTELGLEPSTQLQRLQHEVLSNQPVRVPRLKA</sequence>
<dbReference type="PROSITE" id="PS51755">
    <property type="entry name" value="OMPR_PHOB"/>
    <property type="match status" value="1"/>
</dbReference>
<dbReference type="InterPro" id="IPR036388">
    <property type="entry name" value="WH-like_DNA-bd_sf"/>
</dbReference>
<keyword evidence="2" id="KW-0805">Transcription regulation</keyword>
<protein>
    <submittedName>
        <fullName evidence="7">DNA-binding SARP family transcriptional activator</fullName>
    </submittedName>
</protein>
<dbReference type="EMBL" id="JACHIN010000008">
    <property type="protein sequence ID" value="MBB5080445.1"/>
    <property type="molecule type" value="Genomic_DNA"/>
</dbReference>
<dbReference type="InterPro" id="IPR016032">
    <property type="entry name" value="Sig_transdc_resp-reg_C-effctor"/>
</dbReference>
<dbReference type="RefSeq" id="WP_184966941.1">
    <property type="nucleotide sequence ID" value="NZ_JACHIN010000008.1"/>
</dbReference>
<evidence type="ECO:0000313" key="7">
    <source>
        <dbReference type="EMBL" id="MBB5080445.1"/>
    </source>
</evidence>
<evidence type="ECO:0000256" key="1">
    <source>
        <dbReference type="ARBA" id="ARBA00005820"/>
    </source>
</evidence>
<dbReference type="Pfam" id="PF03704">
    <property type="entry name" value="BTAD"/>
    <property type="match status" value="1"/>
</dbReference>
<name>A0A7W8A6F3_9ACTN</name>
<comment type="similarity">
    <text evidence="1">Belongs to the AfsR/DnrI/RedD regulatory family.</text>
</comment>
<evidence type="ECO:0000259" key="6">
    <source>
        <dbReference type="PROSITE" id="PS51755"/>
    </source>
</evidence>
<comment type="caution">
    <text evidence="7">The sequence shown here is derived from an EMBL/GenBank/DDBJ whole genome shotgun (WGS) entry which is preliminary data.</text>
</comment>
<dbReference type="SUPFAM" id="SSF48452">
    <property type="entry name" value="TPR-like"/>
    <property type="match status" value="1"/>
</dbReference>
<evidence type="ECO:0000313" key="8">
    <source>
        <dbReference type="Proteomes" id="UP000568380"/>
    </source>
</evidence>
<evidence type="ECO:0000256" key="5">
    <source>
        <dbReference type="PROSITE-ProRule" id="PRU01091"/>
    </source>
</evidence>
<dbReference type="PANTHER" id="PTHR35807:SF1">
    <property type="entry name" value="TRANSCRIPTIONAL REGULATOR REDD"/>
    <property type="match status" value="1"/>
</dbReference>
<reference evidence="7 8" key="1">
    <citation type="submission" date="2020-08" db="EMBL/GenBank/DDBJ databases">
        <title>Genomic Encyclopedia of Type Strains, Phase IV (KMG-IV): sequencing the most valuable type-strain genomes for metagenomic binning, comparative biology and taxonomic classification.</title>
        <authorList>
            <person name="Goeker M."/>
        </authorList>
    </citation>
    <scope>NUCLEOTIDE SEQUENCE [LARGE SCALE GENOMIC DNA]</scope>
    <source>
        <strain evidence="7 8">DSM 45385</strain>
    </source>
</reference>
<dbReference type="InterPro" id="IPR001867">
    <property type="entry name" value="OmpR/PhoB-type_DNA-bd"/>
</dbReference>
<dbReference type="InterPro" id="IPR051677">
    <property type="entry name" value="AfsR-DnrI-RedD_regulator"/>
</dbReference>
<organism evidence="7 8">
    <name type="scientific">Nonomuraea endophytica</name>
    <dbReference type="NCBI Taxonomy" id="714136"/>
    <lineage>
        <taxon>Bacteria</taxon>
        <taxon>Bacillati</taxon>
        <taxon>Actinomycetota</taxon>
        <taxon>Actinomycetes</taxon>
        <taxon>Streptosporangiales</taxon>
        <taxon>Streptosporangiaceae</taxon>
        <taxon>Nonomuraea</taxon>
    </lineage>
</organism>
<proteinExistence type="inferred from homology"/>
<keyword evidence="3 5" id="KW-0238">DNA-binding</keyword>
<evidence type="ECO:0000256" key="4">
    <source>
        <dbReference type="ARBA" id="ARBA00023163"/>
    </source>
</evidence>
<dbReference type="InterPro" id="IPR005158">
    <property type="entry name" value="BTAD"/>
</dbReference>
<dbReference type="Gene3D" id="1.25.40.10">
    <property type="entry name" value="Tetratricopeptide repeat domain"/>
    <property type="match status" value="1"/>
</dbReference>
<feature type="domain" description="OmpR/PhoB-type" evidence="6">
    <location>
        <begin position="1"/>
        <end position="97"/>
    </location>
</feature>
<dbReference type="GO" id="GO:0003677">
    <property type="term" value="F:DNA binding"/>
    <property type="evidence" value="ECO:0007669"/>
    <property type="project" value="UniProtKB-UniRule"/>
</dbReference>